<keyword evidence="2 3" id="KW-0040">ANK repeat</keyword>
<evidence type="ECO:0000313" key="5">
    <source>
        <dbReference type="EMBL" id="WAR05402.1"/>
    </source>
</evidence>
<feature type="repeat" description="ANK" evidence="3">
    <location>
        <begin position="618"/>
        <end position="656"/>
    </location>
</feature>
<evidence type="ECO:0000256" key="4">
    <source>
        <dbReference type="SAM" id="MobiDB-lite"/>
    </source>
</evidence>
<dbReference type="SMART" id="SM00248">
    <property type="entry name" value="ANK"/>
    <property type="match status" value="5"/>
</dbReference>
<dbReference type="InterPro" id="IPR002110">
    <property type="entry name" value="Ankyrin_rpt"/>
</dbReference>
<feature type="compositionally biased region" description="Polar residues" evidence="4">
    <location>
        <begin position="66"/>
        <end position="81"/>
    </location>
</feature>
<protein>
    <submittedName>
        <fullName evidence="5">NFKI1-like protein</fullName>
    </submittedName>
</protein>
<feature type="compositionally biased region" description="Basic and acidic residues" evidence="4">
    <location>
        <begin position="482"/>
        <end position="493"/>
    </location>
</feature>
<dbReference type="Proteomes" id="UP001164746">
    <property type="component" value="Chromosome 5"/>
</dbReference>
<feature type="region of interest" description="Disordered" evidence="4">
    <location>
        <begin position="451"/>
        <end position="494"/>
    </location>
</feature>
<proteinExistence type="predicted"/>
<dbReference type="InterPro" id="IPR036770">
    <property type="entry name" value="Ankyrin_rpt-contain_sf"/>
</dbReference>
<gene>
    <name evidence="5" type="ORF">MAR_020771</name>
</gene>
<dbReference type="SUPFAM" id="SSF48403">
    <property type="entry name" value="Ankyrin repeat"/>
    <property type="match status" value="1"/>
</dbReference>
<keyword evidence="6" id="KW-1185">Reference proteome</keyword>
<accession>A0ABY7E8W9</accession>
<dbReference type="PANTHER" id="PTHR46680">
    <property type="entry name" value="NF-KAPPA-B INHIBITOR ALPHA"/>
    <property type="match status" value="1"/>
</dbReference>
<name>A0ABY7E8W9_MYAAR</name>
<feature type="compositionally biased region" description="Basic and acidic residues" evidence="4">
    <location>
        <begin position="21"/>
        <end position="33"/>
    </location>
</feature>
<keyword evidence="1" id="KW-0677">Repeat</keyword>
<dbReference type="PROSITE" id="PS50297">
    <property type="entry name" value="ANK_REP_REGION"/>
    <property type="match status" value="1"/>
</dbReference>
<organism evidence="5 6">
    <name type="scientific">Mya arenaria</name>
    <name type="common">Soft-shell clam</name>
    <dbReference type="NCBI Taxonomy" id="6604"/>
    <lineage>
        <taxon>Eukaryota</taxon>
        <taxon>Metazoa</taxon>
        <taxon>Spiralia</taxon>
        <taxon>Lophotrochozoa</taxon>
        <taxon>Mollusca</taxon>
        <taxon>Bivalvia</taxon>
        <taxon>Autobranchia</taxon>
        <taxon>Heteroconchia</taxon>
        <taxon>Euheterodonta</taxon>
        <taxon>Imparidentia</taxon>
        <taxon>Neoheterodontei</taxon>
        <taxon>Myida</taxon>
        <taxon>Myoidea</taxon>
        <taxon>Myidae</taxon>
        <taxon>Mya</taxon>
    </lineage>
</organism>
<feature type="repeat" description="ANK" evidence="3">
    <location>
        <begin position="548"/>
        <end position="580"/>
    </location>
</feature>
<evidence type="ECO:0000256" key="3">
    <source>
        <dbReference type="PROSITE-ProRule" id="PRU00023"/>
    </source>
</evidence>
<evidence type="ECO:0000256" key="1">
    <source>
        <dbReference type="ARBA" id="ARBA00022737"/>
    </source>
</evidence>
<sequence>MTSEPDLNVIVEQIGRLEIEPDRRGINPNKEELSDLESSSLSLDGKTSLLSDSSLAPRGPTRKNRQSVQSTPYRVSQTRSKGSLSIADEIIDMQEQYSNAHPRGNLLPDTQSDINPWSYMSQQNQTSKNTGTENEDVSFIDELLFPTHTFEGINSSPSPSFTPSPEINCFSEKTCPTMSFAFGQDFNFGDGSDDLKLIDELINEDIVSKAQSGVTSDSDLHPYVEYLQRDDIRLQQKSNLTNAEGKNQEESFFEKPDNIPLLLSPTPAIYQNVNVGNMLNQNSQLEICPPFSSTFNTNVTSTQIDSTRFGSDLQKKAQNDSSWAQGCFAAHMGTPVLKQTSFNSDICPKLPMQETHYNIPSSINEISRGNTVTSFHDLMQCGNQSAVSSTTQPSPVNSQPVQQNIQSYPIALNRLDIQPIQQNQPRIQLSHYTHNQPIRPILPKPLQSENANKTQRLQSTPKHSPVPRDKRAPSTRSVGKNVQKEAKSRRDVSKLTTGDLEYEVQEKGDTIVHGYACLNPPNHYLLKALLERLKQEHMIDIINRKNKKNQTALYCAVRLDYDKVVKTLIEFGADPNIKAQNGDEQSAAIHHAAMSGTTKTLLALLEADKISIDLDNGLGQTALHCAIIAQKEKGIPRRDVMEKLLQKGANYQSQDKFGRTPLIYCVLKKQMDLLKILLNHIEPDRQIAAKNMKDHFDKSAKDYAEEMKDSDDMDYSNVLLHSPR</sequence>
<dbReference type="Gene3D" id="1.25.40.20">
    <property type="entry name" value="Ankyrin repeat-containing domain"/>
    <property type="match status" value="1"/>
</dbReference>
<evidence type="ECO:0000256" key="2">
    <source>
        <dbReference type="ARBA" id="ARBA00023043"/>
    </source>
</evidence>
<reference evidence="5" key="1">
    <citation type="submission" date="2022-11" db="EMBL/GenBank/DDBJ databases">
        <title>Centuries of genome instability and evolution in soft-shell clam transmissible cancer (bioRxiv).</title>
        <authorList>
            <person name="Hart S.F.M."/>
            <person name="Yonemitsu M.A."/>
            <person name="Giersch R.M."/>
            <person name="Beal B.F."/>
            <person name="Arriagada G."/>
            <person name="Davis B.W."/>
            <person name="Ostrander E.A."/>
            <person name="Goff S.P."/>
            <person name="Metzger M.J."/>
        </authorList>
    </citation>
    <scope>NUCLEOTIDE SEQUENCE</scope>
    <source>
        <strain evidence="5">MELC-2E11</strain>
        <tissue evidence="5">Siphon/mantle</tissue>
    </source>
</reference>
<evidence type="ECO:0000313" key="6">
    <source>
        <dbReference type="Proteomes" id="UP001164746"/>
    </source>
</evidence>
<dbReference type="EMBL" id="CP111016">
    <property type="protein sequence ID" value="WAR05402.1"/>
    <property type="molecule type" value="Genomic_DNA"/>
</dbReference>
<dbReference type="PANTHER" id="PTHR46680:SF3">
    <property type="entry name" value="NF-KAPPA-B INHIBITOR CACTUS"/>
    <property type="match status" value="1"/>
</dbReference>
<dbReference type="Pfam" id="PF12796">
    <property type="entry name" value="Ank_2"/>
    <property type="match status" value="2"/>
</dbReference>
<dbReference type="InterPro" id="IPR051070">
    <property type="entry name" value="NF-kappa-B_inhibitor"/>
</dbReference>
<dbReference type="PROSITE" id="PS50088">
    <property type="entry name" value="ANK_REPEAT"/>
    <property type="match status" value="2"/>
</dbReference>
<feature type="compositionally biased region" description="Polar residues" evidence="4">
    <location>
        <begin position="451"/>
        <end position="462"/>
    </location>
</feature>
<feature type="region of interest" description="Disordered" evidence="4">
    <location>
        <begin position="21"/>
        <end position="81"/>
    </location>
</feature>